<organism evidence="2 3">
    <name type="scientific">Lactobacillus porci</name>
    <dbReference type="NCBI Taxonomy" id="2012477"/>
    <lineage>
        <taxon>Bacteria</taxon>
        <taxon>Bacillati</taxon>
        <taxon>Bacillota</taxon>
        <taxon>Bacilli</taxon>
        <taxon>Lactobacillales</taxon>
        <taxon>Lactobacillaceae</taxon>
        <taxon>Lactobacillus</taxon>
    </lineage>
</organism>
<dbReference type="AlphaFoldDB" id="A0A6A8MGT9"/>
<accession>A0A6A8MGT9</accession>
<name>A0A6A8MGT9_9LACO</name>
<evidence type="ECO:0000313" key="3">
    <source>
        <dbReference type="Proteomes" id="UP000438120"/>
    </source>
</evidence>
<gene>
    <name evidence="2" type="ORF">FYJ62_10080</name>
</gene>
<dbReference type="GO" id="GO:0016887">
    <property type="term" value="F:ATP hydrolysis activity"/>
    <property type="evidence" value="ECO:0007669"/>
    <property type="project" value="InterPro"/>
</dbReference>
<dbReference type="PANTHER" id="PTHR42855:SF2">
    <property type="entry name" value="DRUG RESISTANCE ABC TRANSPORTER,ATP-BINDING PROTEIN"/>
    <property type="match status" value="1"/>
</dbReference>
<dbReference type="InterPro" id="IPR003439">
    <property type="entry name" value="ABC_transporter-like_ATP-bd"/>
</dbReference>
<dbReference type="EMBL" id="VUMX01000052">
    <property type="protein sequence ID" value="MST87942.1"/>
    <property type="molecule type" value="Genomic_DNA"/>
</dbReference>
<dbReference type="OrthoDB" id="9804819at2"/>
<proteinExistence type="predicted"/>
<feature type="domain" description="ABC transporter" evidence="1">
    <location>
        <begin position="23"/>
        <end position="54"/>
    </location>
</feature>
<evidence type="ECO:0000259" key="1">
    <source>
        <dbReference type="Pfam" id="PF00005"/>
    </source>
</evidence>
<dbReference type="SUPFAM" id="SSF52540">
    <property type="entry name" value="P-loop containing nucleoside triphosphate hydrolases"/>
    <property type="match status" value="1"/>
</dbReference>
<dbReference type="PANTHER" id="PTHR42855">
    <property type="entry name" value="ABC TRANSPORTER ATP-BINDING SUBUNIT"/>
    <property type="match status" value="1"/>
</dbReference>
<keyword evidence="2" id="KW-0067">ATP-binding</keyword>
<dbReference type="GO" id="GO:0005524">
    <property type="term" value="F:ATP binding"/>
    <property type="evidence" value="ECO:0007669"/>
    <property type="project" value="UniProtKB-KW"/>
</dbReference>
<sequence>MPTISINQLTFAYPDQAENLFAGLTVNLDTSWKLALVGRNGRGKTTLLKIIAGCLLQRARCLRALG</sequence>
<dbReference type="InterPro" id="IPR027417">
    <property type="entry name" value="P-loop_NTPase"/>
</dbReference>
<dbReference type="InterPro" id="IPR051309">
    <property type="entry name" value="ABCF_ATPase"/>
</dbReference>
<evidence type="ECO:0000313" key="2">
    <source>
        <dbReference type="EMBL" id="MST87942.1"/>
    </source>
</evidence>
<reference evidence="2 3" key="1">
    <citation type="submission" date="2019-08" db="EMBL/GenBank/DDBJ databases">
        <title>In-depth cultivation of the pig gut microbiome towards novel bacterial diversity and tailored functional studies.</title>
        <authorList>
            <person name="Wylensek D."/>
            <person name="Hitch T.C.A."/>
            <person name="Clavel T."/>
        </authorList>
    </citation>
    <scope>NUCLEOTIDE SEQUENCE [LARGE SCALE GENOMIC DNA]</scope>
    <source>
        <strain evidence="2 3">Bifido-178-WT-2B</strain>
    </source>
</reference>
<dbReference type="Gene3D" id="3.40.50.300">
    <property type="entry name" value="P-loop containing nucleotide triphosphate hydrolases"/>
    <property type="match status" value="1"/>
</dbReference>
<dbReference type="Proteomes" id="UP000438120">
    <property type="component" value="Unassembled WGS sequence"/>
</dbReference>
<protein>
    <submittedName>
        <fullName evidence="2">ATP-binding cassette domain-containing protein</fullName>
    </submittedName>
</protein>
<comment type="caution">
    <text evidence="2">The sequence shown here is derived from an EMBL/GenBank/DDBJ whole genome shotgun (WGS) entry which is preliminary data.</text>
</comment>
<keyword evidence="2" id="KW-0547">Nucleotide-binding</keyword>
<dbReference type="Pfam" id="PF00005">
    <property type="entry name" value="ABC_tran"/>
    <property type="match status" value="1"/>
</dbReference>
<keyword evidence="3" id="KW-1185">Reference proteome</keyword>